<evidence type="ECO:0000313" key="4">
    <source>
        <dbReference type="Proteomes" id="UP000054375"/>
    </source>
</evidence>
<feature type="domain" description="Integrase catalytic" evidence="2">
    <location>
        <begin position="142"/>
        <end position="269"/>
    </location>
</feature>
<dbReference type="PROSITE" id="PS50994">
    <property type="entry name" value="INTEGRASE"/>
    <property type="match status" value="1"/>
</dbReference>
<dbReference type="EMBL" id="LMWV01000037">
    <property type="protein sequence ID" value="KUN59276.1"/>
    <property type="molecule type" value="Genomic_DNA"/>
</dbReference>
<dbReference type="InterPro" id="IPR036397">
    <property type="entry name" value="RNaseH_sf"/>
</dbReference>
<reference evidence="3 4" key="1">
    <citation type="submission" date="2015-10" db="EMBL/GenBank/DDBJ databases">
        <title>Draft genome sequence of Streptomyces griseorubiginosus DSM 40469, type strain for the species Streptomyces griseorubiginosus.</title>
        <authorList>
            <person name="Ruckert C."/>
            <person name="Winkler A."/>
            <person name="Kalinowski J."/>
            <person name="Kampfer P."/>
            <person name="Glaeser S."/>
        </authorList>
    </citation>
    <scope>NUCLEOTIDE SEQUENCE [LARGE SCALE GENOMIC DNA]</scope>
    <source>
        <strain evidence="3 4">DSM 40469</strain>
    </source>
</reference>
<proteinExistence type="predicted"/>
<comment type="caution">
    <text evidence="3">The sequence shown here is derived from an EMBL/GenBank/DDBJ whole genome shotgun (WGS) entry which is preliminary data.</text>
</comment>
<protein>
    <submittedName>
        <fullName evidence="3">Integrase</fullName>
    </submittedName>
</protein>
<organism evidence="3 4">
    <name type="scientific">Streptomyces griseorubiginosus</name>
    <dbReference type="NCBI Taxonomy" id="67304"/>
    <lineage>
        <taxon>Bacteria</taxon>
        <taxon>Bacillati</taxon>
        <taxon>Actinomycetota</taxon>
        <taxon>Actinomycetes</taxon>
        <taxon>Kitasatosporales</taxon>
        <taxon>Streptomycetaceae</taxon>
        <taxon>Streptomyces</taxon>
    </lineage>
</organism>
<dbReference type="Proteomes" id="UP000054375">
    <property type="component" value="Unassembled WGS sequence"/>
</dbReference>
<keyword evidence="4" id="KW-1185">Reference proteome</keyword>
<accession>A0A124HVR6</accession>
<name>A0A124HVR6_9ACTN</name>
<dbReference type="Pfam" id="PF09299">
    <property type="entry name" value="Mu-transpos_C"/>
    <property type="match status" value="1"/>
</dbReference>
<evidence type="ECO:0000256" key="1">
    <source>
        <dbReference type="SAM" id="MobiDB-lite"/>
    </source>
</evidence>
<dbReference type="SUPFAM" id="SSF53098">
    <property type="entry name" value="Ribonuclease H-like"/>
    <property type="match status" value="1"/>
</dbReference>
<dbReference type="InterPro" id="IPR015378">
    <property type="entry name" value="Transposase-like_Mu_C"/>
</dbReference>
<dbReference type="InterPro" id="IPR012337">
    <property type="entry name" value="RNaseH-like_sf"/>
</dbReference>
<dbReference type="GO" id="GO:0003676">
    <property type="term" value="F:nucleic acid binding"/>
    <property type="evidence" value="ECO:0007669"/>
    <property type="project" value="InterPro"/>
</dbReference>
<dbReference type="AlphaFoldDB" id="A0A124HVR6"/>
<sequence length="517" mass="57541">MHAFGQADPVVVEAIRQAIAETAHASSRTIGFTLWRTQQILSHREGTAKVELPSRTTLYRLFDKLRLDDGVAEKVELTGMSTSPPDRSPQLCCGPPQRLRTPPRYWLRSVTPEAMRPGWAEALRLSRSGLPHRRLLSIDKRLEHAAARPVTVPETIVCDHGSVFILHAFRASCRHLGINLQAAHKATPTDKGTIEKTLGSVATLFAQFVAGYTGSTTDRRGRGLEGGPLWSLPELQNLLDEWIIAVWQTRPHDSLRDPDAPARAFSPNEKYATLLESCGYVPVPLSGEDYVELLPARWQAINAYGIRIKHRTYDSPELNPLRRQRSGVTTKKGLWEVHYDPYNVSRIWVRDSRTDRWITVFWKHLHRVGVPFGELAWDHARAQVLGGIEEQSRLRPQPCCGGPTNPSPLPLDQRQGGTLQPDSAGRVGLPPGLCQHYRTRRRTRALGPLLQHCPPTHCARQPATDHPTVTKVMTGYRATAARTSMASVPCARCGRAGGGRRVRCGSCPSRSRRPSAL</sequence>
<dbReference type="InterPro" id="IPR001584">
    <property type="entry name" value="Integrase_cat-core"/>
</dbReference>
<gene>
    <name evidence="3" type="ORF">AQJ54_40175</name>
</gene>
<evidence type="ECO:0000259" key="2">
    <source>
        <dbReference type="PROSITE" id="PS50994"/>
    </source>
</evidence>
<dbReference type="Gene3D" id="3.30.420.10">
    <property type="entry name" value="Ribonuclease H-like superfamily/Ribonuclease H"/>
    <property type="match status" value="1"/>
</dbReference>
<feature type="region of interest" description="Disordered" evidence="1">
    <location>
        <begin position="394"/>
        <end position="425"/>
    </location>
</feature>
<evidence type="ECO:0000313" key="3">
    <source>
        <dbReference type="EMBL" id="KUN59276.1"/>
    </source>
</evidence>
<dbReference type="GO" id="GO:0015074">
    <property type="term" value="P:DNA integration"/>
    <property type="evidence" value="ECO:0007669"/>
    <property type="project" value="InterPro"/>
</dbReference>